<comment type="caution">
    <text evidence="2">The sequence shown here is derived from an EMBL/GenBank/DDBJ whole genome shotgun (WGS) entry which is preliminary data.</text>
</comment>
<dbReference type="EMBL" id="VSRR010000232">
    <property type="protein sequence ID" value="MPC12728.1"/>
    <property type="molecule type" value="Genomic_DNA"/>
</dbReference>
<keyword evidence="3" id="KW-1185">Reference proteome</keyword>
<proteinExistence type="predicted"/>
<evidence type="ECO:0000256" key="1">
    <source>
        <dbReference type="SAM" id="MobiDB-lite"/>
    </source>
</evidence>
<accession>A0A5B7CUE1</accession>
<dbReference type="Proteomes" id="UP000324222">
    <property type="component" value="Unassembled WGS sequence"/>
</dbReference>
<protein>
    <submittedName>
        <fullName evidence="2">Uncharacterized protein</fullName>
    </submittedName>
</protein>
<sequence length="123" mass="13542">MMDGLRGKGCVGGGNRGLVFKSVIKNRWLRNTAARAPCPGLPNPQSFATRLARQRVASHMTRPDPRSCPSCCLPIMVWPRRARPGTRVQEGEDCAPRCDFQRCSSSRRPGNAAPPRCRRTVPG</sequence>
<dbReference type="AlphaFoldDB" id="A0A5B7CUE1"/>
<organism evidence="2 3">
    <name type="scientific">Portunus trituberculatus</name>
    <name type="common">Swimming crab</name>
    <name type="synonym">Neptunus trituberculatus</name>
    <dbReference type="NCBI Taxonomy" id="210409"/>
    <lineage>
        <taxon>Eukaryota</taxon>
        <taxon>Metazoa</taxon>
        <taxon>Ecdysozoa</taxon>
        <taxon>Arthropoda</taxon>
        <taxon>Crustacea</taxon>
        <taxon>Multicrustacea</taxon>
        <taxon>Malacostraca</taxon>
        <taxon>Eumalacostraca</taxon>
        <taxon>Eucarida</taxon>
        <taxon>Decapoda</taxon>
        <taxon>Pleocyemata</taxon>
        <taxon>Brachyura</taxon>
        <taxon>Eubrachyura</taxon>
        <taxon>Portunoidea</taxon>
        <taxon>Portunidae</taxon>
        <taxon>Portuninae</taxon>
        <taxon>Portunus</taxon>
    </lineage>
</organism>
<reference evidence="2 3" key="1">
    <citation type="submission" date="2019-05" db="EMBL/GenBank/DDBJ databases">
        <title>Another draft genome of Portunus trituberculatus and its Hox gene families provides insights of decapod evolution.</title>
        <authorList>
            <person name="Jeong J.-H."/>
            <person name="Song I."/>
            <person name="Kim S."/>
            <person name="Choi T."/>
            <person name="Kim D."/>
            <person name="Ryu S."/>
            <person name="Kim W."/>
        </authorList>
    </citation>
    <scope>NUCLEOTIDE SEQUENCE [LARGE SCALE GENOMIC DNA]</scope>
    <source>
        <tissue evidence="2">Muscle</tissue>
    </source>
</reference>
<name>A0A5B7CUE1_PORTR</name>
<feature type="region of interest" description="Disordered" evidence="1">
    <location>
        <begin position="104"/>
        <end position="123"/>
    </location>
</feature>
<evidence type="ECO:0000313" key="3">
    <source>
        <dbReference type="Proteomes" id="UP000324222"/>
    </source>
</evidence>
<evidence type="ECO:0000313" key="2">
    <source>
        <dbReference type="EMBL" id="MPC12728.1"/>
    </source>
</evidence>
<gene>
    <name evidence="2" type="ORF">E2C01_005433</name>
</gene>